<dbReference type="Gene3D" id="2.30.30.370">
    <property type="entry name" value="FAH"/>
    <property type="match status" value="1"/>
</dbReference>
<feature type="domain" description="Rv2993c-like N-terminal" evidence="4">
    <location>
        <begin position="1"/>
        <end position="50"/>
    </location>
</feature>
<evidence type="ECO:0000256" key="1">
    <source>
        <dbReference type="ARBA" id="ARBA00010211"/>
    </source>
</evidence>
<evidence type="ECO:0000313" key="6">
    <source>
        <dbReference type="Proteomes" id="UP000008457"/>
    </source>
</evidence>
<evidence type="ECO:0000256" key="2">
    <source>
        <dbReference type="ARBA" id="ARBA00022723"/>
    </source>
</evidence>
<dbReference type="GO" id="GO:0050385">
    <property type="term" value="F:ureidoglycolate lyase activity"/>
    <property type="evidence" value="ECO:0007669"/>
    <property type="project" value="UniProtKB-EC"/>
</dbReference>
<accession>F4A069</accession>
<dbReference type="Proteomes" id="UP000008457">
    <property type="component" value="Chromosome"/>
</dbReference>
<dbReference type="STRING" id="697281.Mahau_1722"/>
<dbReference type="GO" id="GO:0046872">
    <property type="term" value="F:metal ion binding"/>
    <property type="evidence" value="ECO:0007669"/>
    <property type="project" value="UniProtKB-KW"/>
</dbReference>
<dbReference type="InterPro" id="IPR036663">
    <property type="entry name" value="Fumarylacetoacetase_C_sf"/>
</dbReference>
<reference evidence="5 6" key="2">
    <citation type="journal article" date="2011" name="Stand. Genomic Sci.">
        <title>Complete genome sequence of Mahella australiensis type strain (50-1 BON).</title>
        <authorList>
            <person name="Sikorski J."/>
            <person name="Teshima H."/>
            <person name="Nolan M."/>
            <person name="Lucas S."/>
            <person name="Hammon N."/>
            <person name="Deshpande S."/>
            <person name="Cheng J.F."/>
            <person name="Pitluck S."/>
            <person name="Liolios K."/>
            <person name="Pagani I."/>
            <person name="Ivanova N."/>
            <person name="Huntemann M."/>
            <person name="Mavromatis K."/>
            <person name="Ovchinikova G."/>
            <person name="Pati A."/>
            <person name="Tapia R."/>
            <person name="Han C."/>
            <person name="Goodwin L."/>
            <person name="Chen A."/>
            <person name="Palaniappan K."/>
            <person name="Land M."/>
            <person name="Hauser L."/>
            <person name="Ngatchou-Djao O.D."/>
            <person name="Rohde M."/>
            <person name="Pukall R."/>
            <person name="Spring S."/>
            <person name="Abt B."/>
            <person name="Goker M."/>
            <person name="Detter J.C."/>
            <person name="Woyke T."/>
            <person name="Bristow J."/>
            <person name="Markowitz V."/>
            <person name="Hugenholtz P."/>
            <person name="Eisen J.A."/>
            <person name="Kyrpides N.C."/>
            <person name="Klenk H.P."/>
            <person name="Lapidus A."/>
        </authorList>
    </citation>
    <scope>NUCLEOTIDE SEQUENCE [LARGE SCALE GENOMIC DNA]</scope>
    <source>
        <strain evidence="6">DSM 15567 / CIP 107919 / 50-1 BON</strain>
    </source>
</reference>
<dbReference type="GO" id="GO:0016853">
    <property type="term" value="F:isomerase activity"/>
    <property type="evidence" value="ECO:0007669"/>
    <property type="project" value="UniProtKB-ARBA"/>
</dbReference>
<dbReference type="RefSeq" id="WP_013781331.1">
    <property type="nucleotide sequence ID" value="NC_015520.1"/>
</dbReference>
<dbReference type="AlphaFoldDB" id="F4A069"/>
<dbReference type="Gene3D" id="3.90.850.10">
    <property type="entry name" value="Fumarylacetoacetase-like, C-terminal domain"/>
    <property type="match status" value="1"/>
</dbReference>
<evidence type="ECO:0000259" key="4">
    <source>
        <dbReference type="Pfam" id="PF10370"/>
    </source>
</evidence>
<dbReference type="eggNOG" id="COG0179">
    <property type="taxonomic scope" value="Bacteria"/>
</dbReference>
<reference evidence="6" key="1">
    <citation type="submission" date="2010-11" db="EMBL/GenBank/DDBJ databases">
        <title>The complete genome of Mahella australiensis DSM 15567.</title>
        <authorList>
            <consortium name="US DOE Joint Genome Institute (JGI-PGF)"/>
            <person name="Lucas S."/>
            <person name="Copeland A."/>
            <person name="Lapidus A."/>
            <person name="Bruce D."/>
            <person name="Goodwin L."/>
            <person name="Pitluck S."/>
            <person name="Kyrpides N."/>
            <person name="Mavromatis K."/>
            <person name="Pagani I."/>
            <person name="Ivanova N."/>
            <person name="Teshima H."/>
            <person name="Brettin T."/>
            <person name="Detter J.C."/>
            <person name="Han C."/>
            <person name="Tapia R."/>
            <person name="Land M."/>
            <person name="Hauser L."/>
            <person name="Markowitz V."/>
            <person name="Cheng J.-F."/>
            <person name="Hugenholtz P."/>
            <person name="Woyke T."/>
            <person name="Wu D."/>
            <person name="Spring S."/>
            <person name="Pukall R."/>
            <person name="Steenblock K."/>
            <person name="Schneider S."/>
            <person name="Klenk H.-P."/>
            <person name="Eisen J.A."/>
        </authorList>
    </citation>
    <scope>NUCLEOTIDE SEQUENCE [LARGE SCALE GENOMIC DNA]</scope>
    <source>
        <strain evidence="6">DSM 15567 / CIP 107919 / 50-1 BON</strain>
    </source>
</reference>
<sequence length="250" mass="27771">MRVVRFAKDDLVSYGIADGDTVRRIKGDVFNSYEITTQRFALDEVRLLAPCMPSKIVAVGLNYADHISEMTEEARKDPVLFIKPSTAVIGHKDYIVCPAMSQRVDYEGELAVVIGRRCKDVEEEDANDYIFGFTCFNDVTARDLQSIDGQWTRAKSFDTFAPMGPWIARGLDAHYLDLEVRVNGEVKQSSNTSFLLHNVEELVSFISKVMTLLPGDVIATGTPSGISPIKPGDVVEVEIEGIGVLENYVR</sequence>
<dbReference type="Pfam" id="PF01557">
    <property type="entry name" value="FAA_hydrolase"/>
    <property type="match status" value="1"/>
</dbReference>
<dbReference type="Pfam" id="PF10370">
    <property type="entry name" value="Rv2993c-like_N"/>
    <property type="match status" value="1"/>
</dbReference>
<dbReference type="EC" id="4.3.2.3" evidence="5"/>
<dbReference type="SUPFAM" id="SSF56529">
    <property type="entry name" value="FAH"/>
    <property type="match status" value="1"/>
</dbReference>
<dbReference type="InterPro" id="IPR011234">
    <property type="entry name" value="Fumarylacetoacetase-like_C"/>
</dbReference>
<dbReference type="PANTHER" id="PTHR42796">
    <property type="entry name" value="FUMARYLACETOACETATE HYDROLASE DOMAIN-CONTAINING PROTEIN 2A-RELATED"/>
    <property type="match status" value="1"/>
</dbReference>
<dbReference type="InterPro" id="IPR018833">
    <property type="entry name" value="Rv2993c-like_N"/>
</dbReference>
<comment type="similarity">
    <text evidence="1">Belongs to the FAH family.</text>
</comment>
<dbReference type="OrthoDB" id="9805307at2"/>
<dbReference type="EMBL" id="CP002360">
    <property type="protein sequence ID" value="AEE96903.1"/>
    <property type="molecule type" value="Genomic_DNA"/>
</dbReference>
<dbReference type="HOGENOM" id="CLU_028458_4_2_9"/>
<feature type="domain" description="Fumarylacetoacetase-like C-terminal" evidence="3">
    <location>
        <begin position="55"/>
        <end position="249"/>
    </location>
</feature>
<proteinExistence type="inferred from homology"/>
<dbReference type="PANTHER" id="PTHR42796:SF4">
    <property type="entry name" value="FUMARYLACETOACETATE HYDROLASE DOMAIN-CONTAINING PROTEIN 2A"/>
    <property type="match status" value="1"/>
</dbReference>
<keyword evidence="6" id="KW-1185">Reference proteome</keyword>
<dbReference type="FunFam" id="3.90.850.10:FF:000002">
    <property type="entry name" value="2-hydroxyhepta-2,4-diene-1,7-dioate isomerase"/>
    <property type="match status" value="1"/>
</dbReference>
<name>F4A069_MAHA5</name>
<dbReference type="GO" id="GO:0019752">
    <property type="term" value="P:carboxylic acid metabolic process"/>
    <property type="evidence" value="ECO:0007669"/>
    <property type="project" value="UniProtKB-ARBA"/>
</dbReference>
<evidence type="ECO:0000313" key="5">
    <source>
        <dbReference type="EMBL" id="AEE96903.1"/>
    </source>
</evidence>
<dbReference type="InterPro" id="IPR051121">
    <property type="entry name" value="FAH"/>
</dbReference>
<protein>
    <submittedName>
        <fullName evidence="5">Ureidoglycolate lyase</fullName>
        <ecNumber evidence="5">4.3.2.3</ecNumber>
    </submittedName>
</protein>
<keyword evidence="5" id="KW-0456">Lyase</keyword>
<organism evidence="5 6">
    <name type="scientific">Mahella australiensis (strain DSM 15567 / CIP 107919 / 50-1 BON)</name>
    <dbReference type="NCBI Taxonomy" id="697281"/>
    <lineage>
        <taxon>Bacteria</taxon>
        <taxon>Bacillati</taxon>
        <taxon>Bacillota</taxon>
        <taxon>Clostridia</taxon>
        <taxon>Thermoanaerobacterales</taxon>
        <taxon>Thermoanaerobacterales Family IV. Incertae Sedis</taxon>
        <taxon>Mahella</taxon>
    </lineage>
</organism>
<gene>
    <name evidence="5" type="ordered locus">Mahau_1722</name>
</gene>
<dbReference type="KEGG" id="mas:Mahau_1722"/>
<keyword evidence="2" id="KW-0479">Metal-binding</keyword>
<evidence type="ECO:0000259" key="3">
    <source>
        <dbReference type="Pfam" id="PF01557"/>
    </source>
</evidence>